<dbReference type="AlphaFoldDB" id="A0A9P6U2D4"/>
<protein>
    <submittedName>
        <fullName evidence="3">Uncharacterized protein</fullName>
    </submittedName>
</protein>
<keyword evidence="4" id="KW-1185">Reference proteome</keyword>
<name>A0A9P6U2D4_9FUNG</name>
<comment type="caution">
    <text evidence="3">The sequence shown here is derived from an EMBL/GenBank/DDBJ whole genome shotgun (WGS) entry which is preliminary data.</text>
</comment>
<sequence>MRYHSIGYTEDEIFTFQLKGGTTGTLLNIKTSFGVIEPYVTGSQRPSRTSAPHDGSKFGSRGNVGLIVGALASLAVVTGVIVFLERRRKHPLKQQSEMNIEDPTYMNAARPTHGSFIHGTKQIGPASWSTHPLHPIPTPIPLQGQR</sequence>
<keyword evidence="2" id="KW-1133">Transmembrane helix</keyword>
<reference evidence="3" key="1">
    <citation type="journal article" date="2020" name="Fungal Divers.">
        <title>Resolving the Mortierellaceae phylogeny through synthesis of multi-gene phylogenetics and phylogenomics.</title>
        <authorList>
            <person name="Vandepol N."/>
            <person name="Liber J."/>
            <person name="Desiro A."/>
            <person name="Na H."/>
            <person name="Kennedy M."/>
            <person name="Barry K."/>
            <person name="Grigoriev I.V."/>
            <person name="Miller A.N."/>
            <person name="O'Donnell K."/>
            <person name="Stajich J.E."/>
            <person name="Bonito G."/>
        </authorList>
    </citation>
    <scope>NUCLEOTIDE SEQUENCE</scope>
    <source>
        <strain evidence="3">KOD948</strain>
    </source>
</reference>
<keyword evidence="2" id="KW-0812">Transmembrane</keyword>
<proteinExistence type="predicted"/>
<dbReference type="Proteomes" id="UP000726737">
    <property type="component" value="Unassembled WGS sequence"/>
</dbReference>
<feature type="transmembrane region" description="Helical" evidence="2">
    <location>
        <begin position="64"/>
        <end position="84"/>
    </location>
</feature>
<evidence type="ECO:0000313" key="4">
    <source>
        <dbReference type="Proteomes" id="UP000726737"/>
    </source>
</evidence>
<evidence type="ECO:0000256" key="2">
    <source>
        <dbReference type="SAM" id="Phobius"/>
    </source>
</evidence>
<evidence type="ECO:0000313" key="3">
    <source>
        <dbReference type="EMBL" id="KAG0256657.1"/>
    </source>
</evidence>
<feature type="region of interest" description="Disordered" evidence="1">
    <location>
        <begin position="127"/>
        <end position="146"/>
    </location>
</feature>
<organism evidence="3 4">
    <name type="scientific">Mortierella polycephala</name>
    <dbReference type="NCBI Taxonomy" id="41804"/>
    <lineage>
        <taxon>Eukaryota</taxon>
        <taxon>Fungi</taxon>
        <taxon>Fungi incertae sedis</taxon>
        <taxon>Mucoromycota</taxon>
        <taxon>Mortierellomycotina</taxon>
        <taxon>Mortierellomycetes</taxon>
        <taxon>Mortierellales</taxon>
        <taxon>Mortierellaceae</taxon>
        <taxon>Mortierella</taxon>
    </lineage>
</organism>
<keyword evidence="2" id="KW-0472">Membrane</keyword>
<feature type="non-terminal residue" evidence="3">
    <location>
        <position position="146"/>
    </location>
</feature>
<gene>
    <name evidence="3" type="ORF">BG011_004384</name>
</gene>
<accession>A0A9P6U2D4</accession>
<evidence type="ECO:0000256" key="1">
    <source>
        <dbReference type="SAM" id="MobiDB-lite"/>
    </source>
</evidence>
<dbReference type="EMBL" id="JAAAJA010000289">
    <property type="protein sequence ID" value="KAG0256657.1"/>
    <property type="molecule type" value="Genomic_DNA"/>
</dbReference>